<dbReference type="AlphaFoldDB" id="A0ABD3H2B3"/>
<feature type="region of interest" description="Disordered" evidence="1">
    <location>
        <begin position="76"/>
        <end position="99"/>
    </location>
</feature>
<name>A0ABD3H2B3_9MARC</name>
<protein>
    <submittedName>
        <fullName evidence="2">Uncharacterized protein</fullName>
    </submittedName>
</protein>
<evidence type="ECO:0000256" key="1">
    <source>
        <dbReference type="SAM" id="MobiDB-lite"/>
    </source>
</evidence>
<sequence>MVESQDDSIGPSPVMKPAERHSWEILAGNLDLVDARLCATRTLGPHFTRQAWHGNRFDQSRLDSFYLSGTSHMGKGQKEEVGLSHGKNSEAIDGCEKGG</sequence>
<keyword evidence="3" id="KW-1185">Reference proteome</keyword>
<dbReference type="EMBL" id="JBJQOH010000006">
    <property type="protein sequence ID" value="KAL3685665.1"/>
    <property type="molecule type" value="Genomic_DNA"/>
</dbReference>
<evidence type="ECO:0000313" key="3">
    <source>
        <dbReference type="Proteomes" id="UP001633002"/>
    </source>
</evidence>
<organism evidence="2 3">
    <name type="scientific">Riccia sorocarpa</name>
    <dbReference type="NCBI Taxonomy" id="122646"/>
    <lineage>
        <taxon>Eukaryota</taxon>
        <taxon>Viridiplantae</taxon>
        <taxon>Streptophyta</taxon>
        <taxon>Embryophyta</taxon>
        <taxon>Marchantiophyta</taxon>
        <taxon>Marchantiopsida</taxon>
        <taxon>Marchantiidae</taxon>
        <taxon>Marchantiales</taxon>
        <taxon>Ricciaceae</taxon>
        <taxon>Riccia</taxon>
    </lineage>
</organism>
<dbReference type="Proteomes" id="UP001633002">
    <property type="component" value="Unassembled WGS sequence"/>
</dbReference>
<comment type="caution">
    <text evidence="2">The sequence shown here is derived from an EMBL/GenBank/DDBJ whole genome shotgun (WGS) entry which is preliminary data.</text>
</comment>
<gene>
    <name evidence="2" type="ORF">R1sor_003687</name>
</gene>
<proteinExistence type="predicted"/>
<accession>A0ABD3H2B3</accession>
<evidence type="ECO:0000313" key="2">
    <source>
        <dbReference type="EMBL" id="KAL3685665.1"/>
    </source>
</evidence>
<reference evidence="2 3" key="1">
    <citation type="submission" date="2024-09" db="EMBL/GenBank/DDBJ databases">
        <title>Chromosome-scale assembly of Riccia sorocarpa.</title>
        <authorList>
            <person name="Paukszto L."/>
        </authorList>
    </citation>
    <scope>NUCLEOTIDE SEQUENCE [LARGE SCALE GENOMIC DNA]</scope>
    <source>
        <strain evidence="2">LP-2024</strain>
        <tissue evidence="2">Aerial parts of the thallus</tissue>
    </source>
</reference>